<reference evidence="2 3" key="1">
    <citation type="submission" date="2020-08" db="EMBL/GenBank/DDBJ databases">
        <title>Genome sequencing of Purple Non-Sulfur Bacteria from various extreme environments.</title>
        <authorList>
            <person name="Mayer M."/>
        </authorList>
    </citation>
    <scope>NUCLEOTIDE SEQUENCE [LARGE SCALE GENOMIC DNA]</scope>
    <source>
        <strain evidence="2 3">JA131</strain>
    </source>
</reference>
<evidence type="ECO:0000313" key="2">
    <source>
        <dbReference type="EMBL" id="MBB4268079.1"/>
    </source>
</evidence>
<gene>
    <name evidence="2" type="ORF">GGD89_003733</name>
</gene>
<dbReference type="Proteomes" id="UP000554286">
    <property type="component" value="Unassembled WGS sequence"/>
</dbReference>
<feature type="compositionally biased region" description="Basic and acidic residues" evidence="1">
    <location>
        <begin position="288"/>
        <end position="308"/>
    </location>
</feature>
<dbReference type="RefSeq" id="WP_184048623.1">
    <property type="nucleotide sequence ID" value="NZ_JACIGK010000048.1"/>
</dbReference>
<name>A0A7W6RHF1_9PROT</name>
<keyword evidence="3" id="KW-1185">Reference proteome</keyword>
<sequence>MTDPRNDMSEWDKRFAVRWREAFIREFGTGKVAAQQLSDLGIHPTTIKTWTSKGGRPTVANLCLVARKARDPSAFIAEICADELWARELAVAVQRRRLGDAEAALAACRTQGDQDPLGVIRRFVGPARAIWLLDDQGRMTLATQGPDAEAQRILGGDWDGEGTALDSLLRNRGWVLIEQDEDQPPVIHCHAVSASARAFDALMTWLEQEPRTQGMVLRVFIIDWVDVPCSSLYQLQGELDRVQHMQAAIARDRWAADATMESGDGSCPDSASTQAPSAVIDPEGDPGLDPRIKDGVVEDGVAGDRRNDGSGLVASQELVPLTGGGLSLTTPTRVLSSLPRWRVAAFPEDRDGGLPGPDSERLSLEDAPRDGHAFWTLWRQCGGIVGGEMIHNLETSRMFDLVGIYGVLDQQFRVGFVGTRLRLPVGMTREKITGHDILEIQAPSGYGPLIASNFALAAHERIPVVHRIRVTSRRSYRRVSFPIFDHRGRRVVAIIGFSDARITEDTS</sequence>
<feature type="region of interest" description="Disordered" evidence="1">
    <location>
        <begin position="259"/>
        <end position="309"/>
    </location>
</feature>
<protein>
    <submittedName>
        <fullName evidence="2">Uncharacterized protein</fullName>
    </submittedName>
</protein>
<evidence type="ECO:0000256" key="1">
    <source>
        <dbReference type="SAM" id="MobiDB-lite"/>
    </source>
</evidence>
<dbReference type="EMBL" id="JACIGK010000048">
    <property type="protein sequence ID" value="MBB4268079.1"/>
    <property type="molecule type" value="Genomic_DNA"/>
</dbReference>
<accession>A0A7W6RHF1</accession>
<comment type="caution">
    <text evidence="2">The sequence shown here is derived from an EMBL/GenBank/DDBJ whole genome shotgun (WGS) entry which is preliminary data.</text>
</comment>
<proteinExistence type="predicted"/>
<dbReference type="AlphaFoldDB" id="A0A7W6RHF1"/>
<evidence type="ECO:0000313" key="3">
    <source>
        <dbReference type="Proteomes" id="UP000554286"/>
    </source>
</evidence>
<organism evidence="2 3">
    <name type="scientific">Roseospira visakhapatnamensis</name>
    <dbReference type="NCBI Taxonomy" id="390880"/>
    <lineage>
        <taxon>Bacteria</taxon>
        <taxon>Pseudomonadati</taxon>
        <taxon>Pseudomonadota</taxon>
        <taxon>Alphaproteobacteria</taxon>
        <taxon>Rhodospirillales</taxon>
        <taxon>Rhodospirillaceae</taxon>
        <taxon>Roseospira</taxon>
    </lineage>
</organism>